<dbReference type="Proteomes" id="UP000214603">
    <property type="component" value="Unassembled WGS sequence"/>
</dbReference>
<evidence type="ECO:0000256" key="5">
    <source>
        <dbReference type="HAMAP-Rule" id="MF_00560"/>
    </source>
</evidence>
<evidence type="ECO:0000256" key="4">
    <source>
        <dbReference type="ARBA" id="ARBA00022691"/>
    </source>
</evidence>
<protein>
    <recommendedName>
        <fullName evidence="5">Trans-aconitate 2-methyltransferase</fullName>
        <ecNumber evidence="5">2.1.1.144</ecNumber>
    </recommendedName>
</protein>
<dbReference type="CDD" id="cd02440">
    <property type="entry name" value="AdoMet_MTases"/>
    <property type="match status" value="1"/>
</dbReference>
<comment type="catalytic activity">
    <reaction evidence="5">
        <text>trans-aconitate + S-adenosyl-L-methionine = (E)-3-(methoxycarbonyl)pent-2-enedioate + S-adenosyl-L-homocysteine</text>
        <dbReference type="Rhea" id="RHEA:14969"/>
        <dbReference type="ChEBI" id="CHEBI:15708"/>
        <dbReference type="ChEBI" id="CHEBI:57470"/>
        <dbReference type="ChEBI" id="CHEBI:57856"/>
        <dbReference type="ChEBI" id="CHEBI:59789"/>
        <dbReference type="EC" id="2.1.1.144"/>
    </reaction>
</comment>
<dbReference type="InterPro" id="IPR029063">
    <property type="entry name" value="SAM-dependent_MTases_sf"/>
</dbReference>
<dbReference type="PANTHER" id="PTHR43861">
    <property type="entry name" value="TRANS-ACONITATE 2-METHYLTRANSFERASE-RELATED"/>
    <property type="match status" value="1"/>
</dbReference>
<evidence type="ECO:0000256" key="2">
    <source>
        <dbReference type="ARBA" id="ARBA00022603"/>
    </source>
</evidence>
<sequence>MKDWNPELYTRFEAQRTRPAQELLARVALEHPAHVVDLGCGPGNSTELLADRFPGARISGIDTSEAMLQSARKRLPGCTFDLGDIATWRPETPPDLIYANASLQWVPDHASLFPKLMSSVAPGGVLAVQMPSNRDEPSHSSMREVAASGPWATAIGDAAAVRIKVQPLADYYDMLAPLSEEIDVWCCIYYHQMPSADAIVEWVRATGLKPFVERLPADQQEAFIDAYRRRIDAAYPRQADGLRLLKFPRIFMVARRKR</sequence>
<evidence type="ECO:0000256" key="3">
    <source>
        <dbReference type="ARBA" id="ARBA00022679"/>
    </source>
</evidence>
<dbReference type="SUPFAM" id="SSF53335">
    <property type="entry name" value="S-adenosyl-L-methionine-dependent methyltransferases"/>
    <property type="match status" value="1"/>
</dbReference>
<proteinExistence type="inferred from homology"/>
<dbReference type="EMBL" id="NJIH01000004">
    <property type="protein sequence ID" value="OWT62068.1"/>
    <property type="molecule type" value="Genomic_DNA"/>
</dbReference>
<keyword evidence="2 5" id="KW-0489">Methyltransferase</keyword>
<keyword evidence="1 5" id="KW-0963">Cytoplasm</keyword>
<keyword evidence="7" id="KW-1185">Reference proteome</keyword>
<comment type="caution">
    <text evidence="6">The sequence shown here is derived from an EMBL/GenBank/DDBJ whole genome shotgun (WGS) entry which is preliminary data.</text>
</comment>
<dbReference type="EC" id="2.1.1.144" evidence="5"/>
<dbReference type="GO" id="GO:0032259">
    <property type="term" value="P:methylation"/>
    <property type="evidence" value="ECO:0007669"/>
    <property type="project" value="UniProtKB-KW"/>
</dbReference>
<keyword evidence="3 5" id="KW-0808">Transferase</keyword>
<name>A0A225MLH1_9BURK</name>
<dbReference type="Pfam" id="PF13489">
    <property type="entry name" value="Methyltransf_23"/>
    <property type="match status" value="1"/>
</dbReference>
<reference evidence="7" key="1">
    <citation type="submission" date="2017-06" db="EMBL/GenBank/DDBJ databases">
        <title>Herbaspirillum phytohormonus sp. nov., isolated from the root nodule of Robinia pseudoacacia in lead-zinc mine.</title>
        <authorList>
            <person name="Fan M."/>
            <person name="Lin Y."/>
        </authorList>
    </citation>
    <scope>NUCLEOTIDE SEQUENCE [LARGE SCALE GENOMIC DNA]</scope>
    <source>
        <strain evidence="7">SC-089</strain>
    </source>
</reference>
<dbReference type="Gene3D" id="3.40.50.150">
    <property type="entry name" value="Vaccinia Virus protein VP39"/>
    <property type="match status" value="1"/>
</dbReference>
<keyword evidence="4 5" id="KW-0949">S-adenosyl-L-methionine</keyword>
<dbReference type="InterPro" id="IPR023149">
    <property type="entry name" value="Trans_acon_MeTrfase_C"/>
</dbReference>
<evidence type="ECO:0000256" key="1">
    <source>
        <dbReference type="ARBA" id="ARBA00022490"/>
    </source>
</evidence>
<evidence type="ECO:0000313" key="7">
    <source>
        <dbReference type="Proteomes" id="UP000214603"/>
    </source>
</evidence>
<dbReference type="Gene3D" id="1.10.150.290">
    <property type="entry name" value="S-adenosyl-L-methionine-dependent methyltransferases"/>
    <property type="match status" value="1"/>
</dbReference>
<dbReference type="AlphaFoldDB" id="A0A225MLH1"/>
<dbReference type="GO" id="GO:0005737">
    <property type="term" value="C:cytoplasm"/>
    <property type="evidence" value="ECO:0007669"/>
    <property type="project" value="UniProtKB-SubCell"/>
</dbReference>
<dbReference type="InterPro" id="IPR023506">
    <property type="entry name" value="Trans-aconitate_MeTrfase"/>
</dbReference>
<comment type="similarity">
    <text evidence="5">Belongs to the methyltransferase superfamily. Tam family.</text>
</comment>
<organism evidence="6 7">
    <name type="scientific">Candidimonas nitroreducens</name>
    <dbReference type="NCBI Taxonomy" id="683354"/>
    <lineage>
        <taxon>Bacteria</taxon>
        <taxon>Pseudomonadati</taxon>
        <taxon>Pseudomonadota</taxon>
        <taxon>Betaproteobacteria</taxon>
        <taxon>Burkholderiales</taxon>
        <taxon>Alcaligenaceae</taxon>
        <taxon>Candidimonas</taxon>
    </lineage>
</organism>
<dbReference type="GO" id="GO:0030798">
    <property type="term" value="F:trans-aconitate 2-methyltransferase activity"/>
    <property type="evidence" value="ECO:0007669"/>
    <property type="project" value="UniProtKB-UniRule"/>
</dbReference>
<dbReference type="PANTHER" id="PTHR43861:SF1">
    <property type="entry name" value="TRANS-ACONITATE 2-METHYLTRANSFERASE"/>
    <property type="match status" value="1"/>
</dbReference>
<accession>A0A225MLH1</accession>
<dbReference type="HAMAP" id="MF_00560">
    <property type="entry name" value="Tran_acon_Me_trans"/>
    <property type="match status" value="1"/>
</dbReference>
<comment type="function">
    <text evidence="5">Catalyzes the S-adenosylmethionine monomethyl esterification of trans-aconitate.</text>
</comment>
<dbReference type="NCBIfam" id="NF002463">
    <property type="entry name" value="PRK01683.1"/>
    <property type="match status" value="1"/>
</dbReference>
<gene>
    <name evidence="5" type="primary">tam</name>
    <name evidence="6" type="ORF">CEY11_09710</name>
</gene>
<dbReference type="RefSeq" id="WP_088603156.1">
    <property type="nucleotide sequence ID" value="NZ_NJIH01000004.1"/>
</dbReference>
<comment type="subcellular location">
    <subcellularLocation>
        <location evidence="5">Cytoplasm</location>
    </subcellularLocation>
</comment>
<dbReference type="OrthoDB" id="9795085at2"/>
<evidence type="ECO:0000313" key="6">
    <source>
        <dbReference type="EMBL" id="OWT62068.1"/>
    </source>
</evidence>